<evidence type="ECO:0000313" key="4">
    <source>
        <dbReference type="Proteomes" id="UP001530315"/>
    </source>
</evidence>
<name>A0ABD3PEE0_9STRA</name>
<accession>A0ABD3PEE0</accession>
<organism evidence="3 4">
    <name type="scientific">Stephanodiscus triporus</name>
    <dbReference type="NCBI Taxonomy" id="2934178"/>
    <lineage>
        <taxon>Eukaryota</taxon>
        <taxon>Sar</taxon>
        <taxon>Stramenopiles</taxon>
        <taxon>Ochrophyta</taxon>
        <taxon>Bacillariophyta</taxon>
        <taxon>Coscinodiscophyceae</taxon>
        <taxon>Thalassiosirophycidae</taxon>
        <taxon>Stephanodiscales</taxon>
        <taxon>Stephanodiscaceae</taxon>
        <taxon>Stephanodiscus</taxon>
    </lineage>
</organism>
<feature type="compositionally biased region" description="Basic and acidic residues" evidence="1">
    <location>
        <begin position="52"/>
        <end position="80"/>
    </location>
</feature>
<dbReference type="EMBL" id="JALLAZ020000876">
    <property type="protein sequence ID" value="KAL3785676.1"/>
    <property type="molecule type" value="Genomic_DNA"/>
</dbReference>
<feature type="transmembrane region" description="Helical" evidence="2">
    <location>
        <begin position="441"/>
        <end position="462"/>
    </location>
</feature>
<feature type="region of interest" description="Disordered" evidence="1">
    <location>
        <begin position="273"/>
        <end position="300"/>
    </location>
</feature>
<feature type="compositionally biased region" description="Polar residues" evidence="1">
    <location>
        <begin position="194"/>
        <end position="203"/>
    </location>
</feature>
<reference evidence="3 4" key="1">
    <citation type="submission" date="2024-10" db="EMBL/GenBank/DDBJ databases">
        <title>Updated reference genomes for cyclostephanoid diatoms.</title>
        <authorList>
            <person name="Roberts W.R."/>
            <person name="Alverson A.J."/>
        </authorList>
    </citation>
    <scope>NUCLEOTIDE SEQUENCE [LARGE SCALE GENOMIC DNA]</scope>
    <source>
        <strain evidence="3 4">AJA276-08</strain>
    </source>
</reference>
<protein>
    <submittedName>
        <fullName evidence="3">Uncharacterized protein</fullName>
    </submittedName>
</protein>
<evidence type="ECO:0000313" key="3">
    <source>
        <dbReference type="EMBL" id="KAL3785676.1"/>
    </source>
</evidence>
<keyword evidence="2" id="KW-0812">Transmembrane</keyword>
<comment type="caution">
    <text evidence="3">The sequence shown here is derived from an EMBL/GenBank/DDBJ whole genome shotgun (WGS) entry which is preliminary data.</text>
</comment>
<evidence type="ECO:0000256" key="1">
    <source>
        <dbReference type="SAM" id="MobiDB-lite"/>
    </source>
</evidence>
<dbReference type="Proteomes" id="UP001530315">
    <property type="component" value="Unassembled WGS sequence"/>
</dbReference>
<keyword evidence="2" id="KW-1133">Transmembrane helix</keyword>
<keyword evidence="2" id="KW-0472">Membrane</keyword>
<gene>
    <name evidence="3" type="ORF">ACHAW5_010814</name>
</gene>
<keyword evidence="4" id="KW-1185">Reference proteome</keyword>
<dbReference type="AlphaFoldDB" id="A0ABD3PEE0"/>
<feature type="region of interest" description="Disordered" evidence="1">
    <location>
        <begin position="1"/>
        <end position="232"/>
    </location>
</feature>
<sequence>MIETIETAYLPLLKRDGPPPSTGWSWKNRESSQPPSSSSYGTLAGEPGSSRTETHDVDLGRIDRDILAREGDEKDGEDCRTSPPSGGLPPTVRRSFSDGWSRRSPSSRPPRQKYPTMQKNAKFPVVTSGGEGGGSDGGGNIEINLHASVQFTAYHASPPDERSSGGRHRRTYSHDVPRRSGGHSRGGRGANSSYFSEHTLNSESFRHMPDPRWGGIASSPPPSARSRTFSWSSQQSMSSNIVSYSTSTDSGCDPLGAEIPGFEWGGSGYYGSTSNAPSDYGPSEEQSPLPKRHRHHTYSEVSNASSANASFVSYDRSVEPVMTDMTKSAMFKGITNMGVVKFQLPKDNFRLLIDNDLEAGCVYRRALVKNEDDYFQDYHHTIDDGGFEATPFPPQLPPSYYVMAVDSDIYQRMFNEVSESMNMPCGLFYFGHHADVEYPSIAIAVVGVSIVFSMMLWATFYVGG</sequence>
<evidence type="ECO:0000256" key="2">
    <source>
        <dbReference type="SAM" id="Phobius"/>
    </source>
</evidence>
<proteinExistence type="predicted"/>
<feature type="compositionally biased region" description="Gly residues" evidence="1">
    <location>
        <begin position="129"/>
        <end position="140"/>
    </location>
</feature>